<dbReference type="STRING" id="1330534.L323_15135"/>
<dbReference type="SUPFAM" id="SSF109801">
    <property type="entry name" value="Hypothetical protein D-63"/>
    <property type="match status" value="1"/>
</dbReference>
<dbReference type="AlphaFoldDB" id="U4QYP1"/>
<evidence type="ECO:0000313" key="1">
    <source>
        <dbReference type="EMBL" id="EPR10037.1"/>
    </source>
</evidence>
<dbReference type="PATRIC" id="fig|1330534.3.peg.2999"/>
<dbReference type="Proteomes" id="UP000016860">
    <property type="component" value="Unassembled WGS sequence"/>
</dbReference>
<comment type="caution">
    <text evidence="1">The sequence shown here is derived from an EMBL/GenBank/DDBJ whole genome shotgun (WGS) entry which is preliminary data.</text>
</comment>
<proteinExistence type="predicted"/>
<protein>
    <submittedName>
        <fullName evidence="1">Uncharacterized protein</fullName>
    </submittedName>
</protein>
<dbReference type="EMBL" id="ATAY01000076">
    <property type="protein sequence ID" value="EPR10037.1"/>
    <property type="molecule type" value="Genomic_DNA"/>
</dbReference>
<dbReference type="InterPro" id="IPR037292">
    <property type="entry name" value="D-63_sf"/>
</dbReference>
<gene>
    <name evidence="1" type="ORF">L323_15135</name>
</gene>
<reference evidence="1 2" key="1">
    <citation type="journal article" date="2013" name="Genome Announc.">
        <title>Draft Genome Sequence of the Cellulolytic Bacterium Clostridium papyrosolvens C7 (ATCC 700395).</title>
        <authorList>
            <person name="Zepeda V."/>
            <person name="Dassa B."/>
            <person name="Borovok I."/>
            <person name="Lamed R."/>
            <person name="Bayer E.A."/>
            <person name="Cate J.H."/>
        </authorList>
    </citation>
    <scope>NUCLEOTIDE SEQUENCE [LARGE SCALE GENOMIC DNA]</scope>
    <source>
        <strain evidence="1 2">C7</strain>
    </source>
</reference>
<accession>U4QYP1</accession>
<sequence length="74" mass="8589">MNKKFIKNMIKSEILRYEAFKEILPEDVKTKLEGLEKEIVSVMKDIAIDIVTENSNKDEGAERNEVRKVSIDFS</sequence>
<evidence type="ECO:0000313" key="2">
    <source>
        <dbReference type="Proteomes" id="UP000016860"/>
    </source>
</evidence>
<organism evidence="1 2">
    <name type="scientific">Ruminiclostridium papyrosolvens C7</name>
    <dbReference type="NCBI Taxonomy" id="1330534"/>
    <lineage>
        <taxon>Bacteria</taxon>
        <taxon>Bacillati</taxon>
        <taxon>Bacillota</taxon>
        <taxon>Clostridia</taxon>
        <taxon>Eubacteriales</taxon>
        <taxon>Oscillospiraceae</taxon>
        <taxon>Ruminiclostridium</taxon>
    </lineage>
</organism>
<dbReference type="RefSeq" id="WP_020816463.1">
    <property type="nucleotide sequence ID" value="NZ_ATAY01000076.1"/>
</dbReference>
<name>U4QYP1_9FIRM</name>
<dbReference type="OrthoDB" id="1779358at2"/>